<name>A0A840UKR5_9FIRM</name>
<dbReference type="RefSeq" id="WP_183861098.1">
    <property type="nucleotide sequence ID" value="NZ_JACHFH010000015.1"/>
</dbReference>
<evidence type="ECO:0000313" key="5">
    <source>
        <dbReference type="EMBL" id="MBB5336287.1"/>
    </source>
</evidence>
<keyword evidence="2 5" id="KW-0808">Transferase</keyword>
<sequence length="234" mass="26727">MAEKVEVYIMSIKSVVNKVLDDLLPLFSIARQKRIKQYYFCAERNRTMLAELLVRYLLAKKTGSSATDIIFEYNCYGKPYWPEANYSFNLSHSGNWIACSIGQEENGVDIESLEEISMQIVKMHFSSTEYEWIIAQPEISRSLEILKLWTIKESYLKYQGVGINQSLDLVDALALSACKENIGVKNFILKDKTILAVCTKNQLIPTKINEIALEQIVSGGEFNEIFFTDSADIY</sequence>
<evidence type="ECO:0000259" key="4">
    <source>
        <dbReference type="Pfam" id="PF22624"/>
    </source>
</evidence>
<accession>A0A840UKR5</accession>
<dbReference type="AlphaFoldDB" id="A0A840UKR5"/>
<evidence type="ECO:0000256" key="2">
    <source>
        <dbReference type="ARBA" id="ARBA00022679"/>
    </source>
</evidence>
<feature type="domain" description="4'-phosphopantetheinyl transferase" evidence="3">
    <location>
        <begin position="107"/>
        <end position="173"/>
    </location>
</feature>
<gene>
    <name evidence="5" type="ORF">HNR32_001435</name>
</gene>
<dbReference type="GO" id="GO:0000287">
    <property type="term" value="F:magnesium ion binding"/>
    <property type="evidence" value="ECO:0007669"/>
    <property type="project" value="InterPro"/>
</dbReference>
<evidence type="ECO:0000259" key="3">
    <source>
        <dbReference type="Pfam" id="PF01648"/>
    </source>
</evidence>
<dbReference type="PANTHER" id="PTHR12215">
    <property type="entry name" value="PHOSPHOPANTETHEINE TRANSFERASE"/>
    <property type="match status" value="1"/>
</dbReference>
<keyword evidence="6" id="KW-1185">Reference proteome</keyword>
<dbReference type="GO" id="GO:0019878">
    <property type="term" value="P:lysine biosynthetic process via aminoadipic acid"/>
    <property type="evidence" value="ECO:0007669"/>
    <property type="project" value="TreeGrafter"/>
</dbReference>
<dbReference type="Pfam" id="PF22624">
    <property type="entry name" value="AASDHPPT_N"/>
    <property type="match status" value="1"/>
</dbReference>
<proteinExistence type="inferred from homology"/>
<protein>
    <submittedName>
        <fullName evidence="5">4'-phosphopantetheinyl transferase</fullName>
        <ecNumber evidence="5">2.7.8.-</ecNumber>
    </submittedName>
</protein>
<evidence type="ECO:0000256" key="1">
    <source>
        <dbReference type="ARBA" id="ARBA00010990"/>
    </source>
</evidence>
<dbReference type="Proteomes" id="UP000559117">
    <property type="component" value="Unassembled WGS sequence"/>
</dbReference>
<dbReference type="InterPro" id="IPR055066">
    <property type="entry name" value="AASDHPPT_N"/>
</dbReference>
<comment type="similarity">
    <text evidence="1">Belongs to the P-Pant transferase superfamily. Gsp/Sfp/HetI/AcpT family.</text>
</comment>
<dbReference type="PANTHER" id="PTHR12215:SF10">
    <property type="entry name" value="L-AMINOADIPATE-SEMIALDEHYDE DEHYDROGENASE-PHOSPHOPANTETHEINYL TRANSFERASE"/>
    <property type="match status" value="1"/>
</dbReference>
<dbReference type="SUPFAM" id="SSF56214">
    <property type="entry name" value="4'-phosphopantetheinyl transferase"/>
    <property type="match status" value="2"/>
</dbReference>
<dbReference type="InterPro" id="IPR037143">
    <property type="entry name" value="4-PPantetheinyl_Trfase_dom_sf"/>
</dbReference>
<comment type="caution">
    <text evidence="5">The sequence shown here is derived from an EMBL/GenBank/DDBJ whole genome shotgun (WGS) entry which is preliminary data.</text>
</comment>
<dbReference type="EC" id="2.7.8.-" evidence="5"/>
<dbReference type="Gene3D" id="3.90.470.20">
    <property type="entry name" value="4'-phosphopantetheinyl transferase domain"/>
    <property type="match status" value="2"/>
</dbReference>
<dbReference type="GO" id="GO:0005829">
    <property type="term" value="C:cytosol"/>
    <property type="evidence" value="ECO:0007669"/>
    <property type="project" value="TreeGrafter"/>
</dbReference>
<reference evidence="5 6" key="1">
    <citation type="submission" date="2020-08" db="EMBL/GenBank/DDBJ databases">
        <title>Genomic Encyclopedia of Type Strains, Phase IV (KMG-IV): sequencing the most valuable type-strain genomes for metagenomic binning, comparative biology and taxonomic classification.</title>
        <authorList>
            <person name="Goeker M."/>
        </authorList>
    </citation>
    <scope>NUCLEOTIDE SEQUENCE [LARGE SCALE GENOMIC DNA]</scope>
    <source>
        <strain evidence="5 6">DSM 24661</strain>
    </source>
</reference>
<feature type="domain" description="4'-phosphopantetheinyl transferase N-terminal" evidence="4">
    <location>
        <begin position="30"/>
        <end position="98"/>
    </location>
</feature>
<organism evidence="5 6">
    <name type="scientific">Pectinatus brassicae</name>
    <dbReference type="NCBI Taxonomy" id="862415"/>
    <lineage>
        <taxon>Bacteria</taxon>
        <taxon>Bacillati</taxon>
        <taxon>Bacillota</taxon>
        <taxon>Negativicutes</taxon>
        <taxon>Selenomonadales</taxon>
        <taxon>Selenomonadaceae</taxon>
        <taxon>Pectinatus</taxon>
    </lineage>
</organism>
<evidence type="ECO:0000313" key="6">
    <source>
        <dbReference type="Proteomes" id="UP000559117"/>
    </source>
</evidence>
<dbReference type="GO" id="GO:0008897">
    <property type="term" value="F:holo-[acyl-carrier-protein] synthase activity"/>
    <property type="evidence" value="ECO:0007669"/>
    <property type="project" value="InterPro"/>
</dbReference>
<dbReference type="InterPro" id="IPR008278">
    <property type="entry name" value="4-PPantetheinyl_Trfase_dom"/>
</dbReference>
<dbReference type="InterPro" id="IPR050559">
    <property type="entry name" value="P-Pant_transferase_sf"/>
</dbReference>
<dbReference type="EMBL" id="JACHFH010000015">
    <property type="protein sequence ID" value="MBB5336287.1"/>
    <property type="molecule type" value="Genomic_DNA"/>
</dbReference>
<dbReference type="Pfam" id="PF01648">
    <property type="entry name" value="ACPS"/>
    <property type="match status" value="1"/>
</dbReference>